<dbReference type="PROSITE" id="PS51910">
    <property type="entry name" value="GH18_2"/>
    <property type="match status" value="1"/>
</dbReference>
<comment type="catalytic activity">
    <reaction evidence="1">
        <text>Random endo-hydrolysis of N-acetyl-beta-D-glucosaminide (1-&gt;4)-beta-linkages in chitin and chitodextrins.</text>
        <dbReference type="EC" id="3.2.1.14"/>
    </reaction>
</comment>
<dbReference type="Gene3D" id="3.20.20.80">
    <property type="entry name" value="Glycosidases"/>
    <property type="match status" value="1"/>
</dbReference>
<dbReference type="SMART" id="SM00257">
    <property type="entry name" value="LysM"/>
    <property type="match status" value="2"/>
</dbReference>
<comment type="subcellular location">
    <subcellularLocation>
        <location evidence="2">Secreted</location>
    </subcellularLocation>
</comment>
<dbReference type="GO" id="GO:0000272">
    <property type="term" value="P:polysaccharide catabolic process"/>
    <property type="evidence" value="ECO:0007669"/>
    <property type="project" value="UniProtKB-KW"/>
</dbReference>
<name>A0AAI9Y0S8_9PEZI</name>
<dbReference type="InterPro" id="IPR036861">
    <property type="entry name" value="Endochitinase-like_sf"/>
</dbReference>
<keyword evidence="6 13" id="KW-0147">Chitin-binding</keyword>
<evidence type="ECO:0000259" key="17">
    <source>
        <dbReference type="PROSITE" id="PS51782"/>
    </source>
</evidence>
<evidence type="ECO:0000259" key="16">
    <source>
        <dbReference type="PROSITE" id="PS50941"/>
    </source>
</evidence>
<dbReference type="Pfam" id="PF00704">
    <property type="entry name" value="Glyco_hydro_18"/>
    <property type="match status" value="1"/>
</dbReference>
<dbReference type="SUPFAM" id="SSF54106">
    <property type="entry name" value="LysM domain"/>
    <property type="match status" value="1"/>
</dbReference>
<keyword evidence="5" id="KW-0964">Secreted</keyword>
<feature type="domain" description="Chitin-binding type-1" evidence="16">
    <location>
        <begin position="448"/>
        <end position="516"/>
    </location>
</feature>
<feature type="disulfide bond" evidence="13">
    <location>
        <begin position="473"/>
        <end position="485"/>
    </location>
</feature>
<evidence type="ECO:0000256" key="10">
    <source>
        <dbReference type="ARBA" id="ARBA00023277"/>
    </source>
</evidence>
<keyword evidence="9" id="KW-0843">Virulence</keyword>
<evidence type="ECO:0000256" key="5">
    <source>
        <dbReference type="ARBA" id="ARBA00022525"/>
    </source>
</evidence>
<evidence type="ECO:0000256" key="7">
    <source>
        <dbReference type="ARBA" id="ARBA00022801"/>
    </source>
</evidence>
<evidence type="ECO:0000259" key="18">
    <source>
        <dbReference type="PROSITE" id="PS51910"/>
    </source>
</evidence>
<keyword evidence="8" id="KW-0146">Chitin degradation</keyword>
<dbReference type="Gene3D" id="3.10.50.10">
    <property type="match status" value="1"/>
</dbReference>
<evidence type="ECO:0000256" key="4">
    <source>
        <dbReference type="ARBA" id="ARBA00012729"/>
    </source>
</evidence>
<keyword evidence="11 14" id="KW-0326">Glycosidase</keyword>
<dbReference type="CDD" id="cd02878">
    <property type="entry name" value="GH18_zymocin_alpha"/>
    <property type="match status" value="1"/>
</dbReference>
<evidence type="ECO:0000256" key="11">
    <source>
        <dbReference type="ARBA" id="ARBA00023295"/>
    </source>
</evidence>
<dbReference type="PANTHER" id="PTHR47700">
    <property type="entry name" value="V CHITINASE, PUTATIVE (AFU_ORTHOLOGUE AFUA_6G13720)-RELATED"/>
    <property type="match status" value="1"/>
</dbReference>
<evidence type="ECO:0000256" key="15">
    <source>
        <dbReference type="SAM" id="Phobius"/>
    </source>
</evidence>
<keyword evidence="10" id="KW-0119">Carbohydrate metabolism</keyword>
<dbReference type="InterPro" id="IPR029070">
    <property type="entry name" value="Chitinase_insertion_sf"/>
</dbReference>
<dbReference type="GO" id="GO:0008843">
    <property type="term" value="F:endochitinase activity"/>
    <property type="evidence" value="ECO:0007669"/>
    <property type="project" value="UniProtKB-EC"/>
</dbReference>
<evidence type="ECO:0000256" key="1">
    <source>
        <dbReference type="ARBA" id="ARBA00000822"/>
    </source>
</evidence>
<dbReference type="InterPro" id="IPR011583">
    <property type="entry name" value="Chitinase_II/V-like_cat"/>
</dbReference>
<dbReference type="SMART" id="SM00636">
    <property type="entry name" value="Glyco_18"/>
    <property type="match status" value="1"/>
</dbReference>
<evidence type="ECO:0000256" key="2">
    <source>
        <dbReference type="ARBA" id="ARBA00004613"/>
    </source>
</evidence>
<dbReference type="InterPro" id="IPR001579">
    <property type="entry name" value="Glyco_hydro_18_chit_AS"/>
</dbReference>
<keyword evidence="15" id="KW-0812">Transmembrane</keyword>
<dbReference type="Proteomes" id="UP001239213">
    <property type="component" value="Unassembled WGS sequence"/>
</dbReference>
<evidence type="ECO:0000256" key="8">
    <source>
        <dbReference type="ARBA" id="ARBA00023024"/>
    </source>
</evidence>
<dbReference type="CDD" id="cd00035">
    <property type="entry name" value="ChtBD1"/>
    <property type="match status" value="1"/>
</dbReference>
<accession>A0AAI9Y0S8</accession>
<feature type="disulfide bond" evidence="13">
    <location>
        <begin position="510"/>
        <end position="514"/>
    </location>
</feature>
<dbReference type="PROSITE" id="PS50941">
    <property type="entry name" value="CHIT_BIND_I_2"/>
    <property type="match status" value="1"/>
</dbReference>
<evidence type="ECO:0000256" key="13">
    <source>
        <dbReference type="PROSITE-ProRule" id="PRU00261"/>
    </source>
</evidence>
<evidence type="ECO:0000313" key="19">
    <source>
        <dbReference type="EMBL" id="KAK1472376.1"/>
    </source>
</evidence>
<keyword evidence="12" id="KW-0624">Polysaccharide degradation</keyword>
<dbReference type="Pfam" id="PF14856">
    <property type="entry name" value="Hce2"/>
    <property type="match status" value="1"/>
</dbReference>
<dbReference type="GO" id="GO:0008061">
    <property type="term" value="F:chitin binding"/>
    <property type="evidence" value="ECO:0007669"/>
    <property type="project" value="UniProtKB-UniRule"/>
</dbReference>
<dbReference type="InterPro" id="IPR036779">
    <property type="entry name" value="LysM_dom_sf"/>
</dbReference>
<keyword evidence="20" id="KW-1185">Reference proteome</keyword>
<sequence>MDSIVLTRNLKLCYPNGIQNSMLVGLGDRLLFTSTDTLLPIFCLLSILHFNSYSSLPSQPTSYLLYSLTHIVQGVSLQSQYALAMAHRGPYGSRSRTGLRLPSSPTYSSFETCPERCSVSGPNIGNWSQTMFYRFSLFDPVDDKAANHRIHACSSYGPDFSKLPASTARIPSSESVDGFGQATAGLRSLIKQMRNYVDHGHGETNGPFIMFGLLNQGIGESALKNLHDTLPTLNPGYDSTHIFGLMLLSNGSFGPIQDALKTWDNATCLSFEDSISVGGQVKFTTPLLPSNGTIPTNGTTNSTTAKRVHGTAHSRLHARAECRTVQVESGDSCAALATKCGITAAEFTKINSASDFCATLRPKQHVCCSTGDMPDFSPDKNSDGSCYSYQVKANDNCDDLAAEYSLTRQKLEDFNKKTWGWNGCQLLFTDTIMCLSDGTPPFPAEIANANCGPQKPGTTPPTDGSDIAKLNPCPLNACCNIWGQCGITKDFCIDTNTGAPGTAEPGTYGCISNCGTDVVKGDGTGSIRIGYFEGYGLERECLYQDAMQIDSSAYTHIHFAFGTLTADFEVEVGDILSSYQFTQFKRINGPKKILSFGGWDFSTFSDTYWIFREAVTPANRLKVATNIANYIKKHNLDGVDIDWEYPGAPDLPGIPPASEDDGPNYLAFLVLLKNLLPGKTVSIAAPSSYWYLKQYPINAIGKVIDYIVYMTYDLHGQWDANNVNSQEGCDTGNCLRSQVNLTETKQSLAMITKAGVPGKKVVVGVTSYGRSFKMADPSCWGPDCLYTGDRLNSEAAKGVCTGTAGYIADAEIAEIMGDRRRAGRVVTSFLDASSNSDVLVYDDGEYVAYMSASTKKTRAALYTAWGMGGTTDWATDLQKYHDVPAPAKDWAQFKQLAISGQDPKSDYTRNGNWTDYDCTNIYAMDQLHRDVEELWQGLNADAAWEDVVRIWKETDQPYNDTSFLASAGADDCGGVLGSDCSTDGCSKSMDGQYSGPAAQLIWNSIITIRKIHATYYDALYKASVGLVAALKDMENTFAPIPPEEDNTWLLLIIDLVTLGTLSAAGPFFNTFFKSLPKFANTTIAKDLLPDADGSDWTPKDQDKFSNYMGQVIDGWAAVTSLALTKIFDGSSESVSLIGKAIANGNLYPKSVNGTSYFAYAIPALWHASSAWAFVIDSGYDCDASNPLDDYLSDETMKATGACYNGKLYYLASPDGDAYECSEGGCVDQKFSAPKGVGKLGDSFGDVTKEDLIKGAVRTYLANGGKNGGGFANVDDEGVQDDLLDVDVTTPGFIRIPVCSAERAFQRWESATRDETKGSTENYPCDVPPGKDYCGLSSFEDQTSGASPSASDCRQIIKNIEGDGGTDWTTQVVGKNQREIAKFGGCSFGVEATKVDGNVEFYVGGQDVIDIINTAIEKFENGDGKVGAKGDMDCNGNSHQQAGLNWCHTLATVFFVIHILLHMYSIFVPALKSRNQLDRVLNSRRRMAWLECYPAQDMERAYELATEY</sequence>
<reference evidence="19" key="1">
    <citation type="submission" date="2016-11" db="EMBL/GenBank/DDBJ databases">
        <title>The genome sequence of Colletotrichum cuscutae.</title>
        <authorList>
            <person name="Baroncelli R."/>
        </authorList>
    </citation>
    <scope>NUCLEOTIDE SEQUENCE</scope>
    <source>
        <strain evidence="19">IMI 304802</strain>
    </source>
</reference>
<dbReference type="Gene3D" id="3.10.350.10">
    <property type="entry name" value="LysM domain"/>
    <property type="match status" value="2"/>
</dbReference>
<keyword evidence="13" id="KW-1015">Disulfide bond</keyword>
<dbReference type="InterPro" id="IPR017853">
    <property type="entry name" value="GH"/>
</dbReference>
<comment type="caution">
    <text evidence="13">Lacks conserved residue(s) required for the propagation of feature annotation.</text>
</comment>
<feature type="domain" description="LysM" evidence="17">
    <location>
        <begin position="323"/>
        <end position="368"/>
    </location>
</feature>
<comment type="caution">
    <text evidence="19">The sequence shown here is derived from an EMBL/GenBank/DDBJ whole genome shotgun (WGS) entry which is preliminary data.</text>
</comment>
<dbReference type="SUPFAM" id="SSF57016">
    <property type="entry name" value="Plant lectins/antimicrobial peptides"/>
    <property type="match status" value="1"/>
</dbReference>
<evidence type="ECO:0000313" key="20">
    <source>
        <dbReference type="Proteomes" id="UP001239213"/>
    </source>
</evidence>
<feature type="domain" description="GH18" evidence="18">
    <location>
        <begin position="526"/>
        <end position="893"/>
    </location>
</feature>
<keyword evidence="15" id="KW-0472">Membrane</keyword>
<dbReference type="PROSITE" id="PS01095">
    <property type="entry name" value="GH18_1"/>
    <property type="match status" value="1"/>
</dbReference>
<dbReference type="GO" id="GO:0005576">
    <property type="term" value="C:extracellular region"/>
    <property type="evidence" value="ECO:0007669"/>
    <property type="project" value="UniProtKB-SubCell"/>
</dbReference>
<dbReference type="InterPro" id="IPR029226">
    <property type="entry name" value="Ecp2-like"/>
</dbReference>
<protein>
    <recommendedName>
        <fullName evidence="4">chitinase</fullName>
        <ecNumber evidence="4">3.2.1.14</ecNumber>
    </recommendedName>
</protein>
<dbReference type="GO" id="GO:0006032">
    <property type="term" value="P:chitin catabolic process"/>
    <property type="evidence" value="ECO:0007669"/>
    <property type="project" value="UniProtKB-KW"/>
</dbReference>
<dbReference type="EMBL" id="MPDP01000190">
    <property type="protein sequence ID" value="KAK1472376.1"/>
    <property type="molecule type" value="Genomic_DNA"/>
</dbReference>
<dbReference type="InterPro" id="IPR053214">
    <property type="entry name" value="LysM12-like"/>
</dbReference>
<dbReference type="InterPro" id="IPR018392">
    <property type="entry name" value="LysM"/>
</dbReference>
<feature type="disulfide bond" evidence="13">
    <location>
        <begin position="478"/>
        <end position="492"/>
    </location>
</feature>
<evidence type="ECO:0000256" key="6">
    <source>
        <dbReference type="ARBA" id="ARBA00022669"/>
    </source>
</evidence>
<organism evidence="19 20">
    <name type="scientific">Colletotrichum cuscutae</name>
    <dbReference type="NCBI Taxonomy" id="1209917"/>
    <lineage>
        <taxon>Eukaryota</taxon>
        <taxon>Fungi</taxon>
        <taxon>Dikarya</taxon>
        <taxon>Ascomycota</taxon>
        <taxon>Pezizomycotina</taxon>
        <taxon>Sordariomycetes</taxon>
        <taxon>Hypocreomycetidae</taxon>
        <taxon>Glomerellales</taxon>
        <taxon>Glomerellaceae</taxon>
        <taxon>Colletotrichum</taxon>
        <taxon>Colletotrichum acutatum species complex</taxon>
    </lineage>
</organism>
<feature type="domain" description="LysM" evidence="17">
    <location>
        <begin position="387"/>
        <end position="435"/>
    </location>
</feature>
<feature type="transmembrane region" description="Helical" evidence="15">
    <location>
        <begin position="1449"/>
        <end position="1470"/>
    </location>
</feature>
<gene>
    <name evidence="19" type="ORF">CCUS01_05760</name>
</gene>
<evidence type="ECO:0000256" key="3">
    <source>
        <dbReference type="ARBA" id="ARBA00008682"/>
    </source>
</evidence>
<dbReference type="EC" id="3.2.1.14" evidence="4"/>
<dbReference type="Pfam" id="PF01476">
    <property type="entry name" value="LysM"/>
    <property type="match status" value="1"/>
</dbReference>
<evidence type="ECO:0000256" key="12">
    <source>
        <dbReference type="ARBA" id="ARBA00023326"/>
    </source>
</evidence>
<keyword evidence="7 14" id="KW-0378">Hydrolase</keyword>
<dbReference type="PROSITE" id="PS51782">
    <property type="entry name" value="LYSM"/>
    <property type="match status" value="2"/>
</dbReference>
<dbReference type="InterPro" id="IPR001223">
    <property type="entry name" value="Glyco_hydro18_cat"/>
</dbReference>
<dbReference type="SUPFAM" id="SSF51445">
    <property type="entry name" value="(Trans)glycosidases"/>
    <property type="match status" value="1"/>
</dbReference>
<comment type="similarity">
    <text evidence="3">Belongs to the glycosyl hydrolase 18 family. Chitinase class V subfamily.</text>
</comment>
<dbReference type="PANTHER" id="PTHR47700:SF1">
    <property type="entry name" value="CHITINASE"/>
    <property type="match status" value="1"/>
</dbReference>
<evidence type="ECO:0000256" key="9">
    <source>
        <dbReference type="ARBA" id="ARBA00023026"/>
    </source>
</evidence>
<proteinExistence type="inferred from homology"/>
<keyword evidence="15" id="KW-1133">Transmembrane helix</keyword>
<evidence type="ECO:0000256" key="14">
    <source>
        <dbReference type="RuleBase" id="RU000489"/>
    </source>
</evidence>
<dbReference type="InterPro" id="IPR001002">
    <property type="entry name" value="Chitin-bd_1"/>
</dbReference>
<dbReference type="SUPFAM" id="SSF54556">
    <property type="entry name" value="Chitinase insertion domain"/>
    <property type="match status" value="1"/>
</dbReference>